<dbReference type="GO" id="GO:0005975">
    <property type="term" value="P:carbohydrate metabolic process"/>
    <property type="evidence" value="ECO:0007669"/>
    <property type="project" value="InterPro"/>
</dbReference>
<dbReference type="InterPro" id="IPR012341">
    <property type="entry name" value="6hp_glycosidase-like_sf"/>
</dbReference>
<reference evidence="1 2" key="1">
    <citation type="submission" date="2019-07" db="EMBL/GenBank/DDBJ databases">
        <title>Whole genome shotgun sequence of Enterococcus villorum NBRC 100699.</title>
        <authorList>
            <person name="Hosoyama A."/>
            <person name="Uohara A."/>
            <person name="Ohji S."/>
            <person name="Ichikawa N."/>
        </authorList>
    </citation>
    <scope>NUCLEOTIDE SEQUENCE [LARGE SCALE GENOMIC DNA]</scope>
    <source>
        <strain evidence="1 2">NBRC 100699</strain>
    </source>
</reference>
<dbReference type="Proteomes" id="UP000321830">
    <property type="component" value="Unassembled WGS sequence"/>
</dbReference>
<dbReference type="InterPro" id="IPR008928">
    <property type="entry name" value="6-hairpin_glycosidase_sf"/>
</dbReference>
<dbReference type="GO" id="GO:0016787">
    <property type="term" value="F:hydrolase activity"/>
    <property type="evidence" value="ECO:0007669"/>
    <property type="project" value="UniProtKB-KW"/>
</dbReference>
<name>A0A511J2X2_9ENTE</name>
<dbReference type="InterPro" id="IPR008313">
    <property type="entry name" value="GH125"/>
</dbReference>
<dbReference type="SUPFAM" id="SSF48208">
    <property type="entry name" value="Six-hairpin glycosidases"/>
    <property type="match status" value="1"/>
</dbReference>
<dbReference type="PIRSF" id="PIRSF028846">
    <property type="entry name" value="UCP028846"/>
    <property type="match status" value="1"/>
</dbReference>
<evidence type="ECO:0000313" key="1">
    <source>
        <dbReference type="EMBL" id="GEL92362.1"/>
    </source>
</evidence>
<dbReference type="RefSeq" id="WP_010750294.1">
    <property type="nucleotide sequence ID" value="NZ_BJWF01000021.1"/>
</dbReference>
<dbReference type="AlphaFoldDB" id="A0A511J2X2"/>
<accession>A0A511J2X2</accession>
<proteinExistence type="predicted"/>
<dbReference type="Pfam" id="PF06824">
    <property type="entry name" value="Glyco_hydro_125"/>
    <property type="match status" value="1"/>
</dbReference>
<organism evidence="1 2">
    <name type="scientific">Enterococcus villorum</name>
    <dbReference type="NCBI Taxonomy" id="112904"/>
    <lineage>
        <taxon>Bacteria</taxon>
        <taxon>Bacillati</taxon>
        <taxon>Bacillota</taxon>
        <taxon>Bacilli</taxon>
        <taxon>Lactobacillales</taxon>
        <taxon>Enterococcaceae</taxon>
        <taxon>Enterococcus</taxon>
    </lineage>
</organism>
<evidence type="ECO:0000313" key="2">
    <source>
        <dbReference type="Proteomes" id="UP000321830"/>
    </source>
</evidence>
<dbReference type="PANTHER" id="PTHR31047:SF0">
    <property type="entry name" value="MEIOTICALLY UP-REGULATED GENE 157 PROTEIN"/>
    <property type="match status" value="1"/>
</dbReference>
<dbReference type="Gene3D" id="1.50.10.10">
    <property type="match status" value="1"/>
</dbReference>
<dbReference type="SMART" id="SM01149">
    <property type="entry name" value="DUF1237"/>
    <property type="match status" value="1"/>
</dbReference>
<dbReference type="EMBL" id="BJWF01000021">
    <property type="protein sequence ID" value="GEL92362.1"/>
    <property type="molecule type" value="Genomic_DNA"/>
</dbReference>
<protein>
    <submittedName>
        <fullName evidence="1">Glycosyl hydrolase</fullName>
    </submittedName>
</protein>
<comment type="caution">
    <text evidence="1">The sequence shown here is derived from an EMBL/GenBank/DDBJ whole genome shotgun (WGS) entry which is preliminary data.</text>
</comment>
<gene>
    <name evidence="1" type="ORF">EVI01_16990</name>
</gene>
<dbReference type="PANTHER" id="PTHR31047">
    <property type="entry name" value="MEIOTICALLY UP-REGULATED GENE 157 PROTEIN"/>
    <property type="match status" value="1"/>
</dbReference>
<sequence>MVYKDIPKSVQKFMDEIKEKCGEEHADWATNFSAAFANTLLTTVKRHPDGTTFLLTGDIPAMWLRDSTAQVRPYLVIAKEDEDLAAMISGLVKKQFDYINIDPYANAFNEEANGAGHQSDHTEMNDWIWERKYEIDSLCYPVQLAYLLYKNTGRTDQFNASFIEGIKKVLHVFKTEQDHRQSPYTFERETTRKEDTLVNDGRGTEVVPTGMTWSGFRPSDDACQFGYLVPSNMFAAVVLGYIEEIFTNLLAEEESAKEIIEVAATLKAEIQKGIEVHAFTKNKNGEQIYAYEVDGLGNASIMDDSNVPNLISAPYLGYCSSTDEQYLVTRKTLLSKENPYFYEGKYAKGIGSSHTPENYIWPIALAMEGMTTESKEEKKRILDLLVATDAGTHLMHEGFDVDDPTNYTREWFSWANMMFCELVMDYFDIRVEK</sequence>
<keyword evidence="1" id="KW-0378">Hydrolase</keyword>